<evidence type="ECO:0000256" key="3">
    <source>
        <dbReference type="ARBA" id="ARBA00022764"/>
    </source>
</evidence>
<dbReference type="Pfam" id="PF07940">
    <property type="entry name" value="Hepar_II_III_C"/>
    <property type="match status" value="1"/>
</dbReference>
<keyword evidence="3" id="KW-0574">Periplasm</keyword>
<reference evidence="6 7" key="1">
    <citation type="journal article" date="2020" name="Microorganisms">
        <title>Reliable Identification of Environmental Pseudomonas Isolates Using the rpoD Gene.</title>
        <authorList>
            <consortium name="The Broad Institute Genome Sequencing Platform"/>
            <person name="Girard L."/>
            <person name="Lood C."/>
            <person name="Rokni-Zadeh H."/>
            <person name="van Noort V."/>
            <person name="Lavigne R."/>
            <person name="De Mot R."/>
        </authorList>
    </citation>
    <scope>NUCLEOTIDE SEQUENCE [LARGE SCALE GENOMIC DNA]</scope>
    <source>
        <strain evidence="6 7">RW8P3</strain>
    </source>
</reference>
<sequence length="609" mass="68880">MKALLIKIRTARQLGIANLARVLSYRIGVKTGLNPVRRLISSTASAPFFRESLVERKGLPYSAQWNTELHYFGRWPCPISEEPPSWHINPLNGVKLPGAELEWWRIPDFDVAVGDIKCVWEASRFDWVLAYAQRACSTDSSVICRLNMWLQDWCAENPPYRGPNWKCGQEASIRVLHLAMAALLLDQARLPLQGVQDLVELHLKRIEPTLGYAMAQDNNHGTSEAAALFVGGSWLANCGVRAGLRWQRLGRKWLENRVARLIENDGSFSQYSINYHRVLLDTLSMAEVWRLKHGLVPFSSAFLHRAQAASRWLATMVNSSTGDAPNIGANDGARLLPLTDTAYRDFRPSVQLATVLFSGERAYSGTGEWDLPLHWLNVDIPEEVASTPDSRLFDDGGYAVLKQGRCFVLLRYPRFRFRPSQADALHLDLWRDGACLLGDAGSYSYNTAVRWLSYFPGTASHNTVQFDGRDQMPRLSRFLFGDWLRTSAVEPLKSQVQSQECGASYTDARGATHRRHVAVNDNHLTITDELSGFIKTAVLRWRLQPGEWVVQGESITDGKQRLSVNGSMRFLRFELVQGWQSLHYLEKNEVPVLEVEVDTAGVLTTEYYW</sequence>
<reference evidence="6 7" key="2">
    <citation type="journal article" date="2021" name="Microorganisms">
        <title>The Ever-Expanding Pseudomonas Genus: Description of 43 New Species and Partition of the Pseudomonas putida Group.</title>
        <authorList>
            <person name="Girard L."/>
            <person name="Lood C."/>
            <person name="Hofte M."/>
            <person name="Vandamme P."/>
            <person name="Rokni-Zadeh H."/>
            <person name="van Noort V."/>
            <person name="Lavigne R."/>
            <person name="De Mot R."/>
        </authorList>
    </citation>
    <scope>NUCLEOTIDE SEQUENCE [LARGE SCALE GENOMIC DNA]</scope>
    <source>
        <strain evidence="6 7">RW8P3</strain>
    </source>
</reference>
<dbReference type="SUPFAM" id="SSF48230">
    <property type="entry name" value="Chondroitin AC/alginate lyase"/>
    <property type="match status" value="1"/>
</dbReference>
<dbReference type="Gene3D" id="1.50.10.100">
    <property type="entry name" value="Chondroitin AC/alginate lyase"/>
    <property type="match status" value="1"/>
</dbReference>
<dbReference type="GO" id="GO:0042597">
    <property type="term" value="C:periplasmic space"/>
    <property type="evidence" value="ECO:0007669"/>
    <property type="project" value="UniProtKB-SubCell"/>
</dbReference>
<accession>A0A9E6PQK9</accession>
<dbReference type="EMBL" id="CP077093">
    <property type="protein sequence ID" value="QXI30226.1"/>
    <property type="molecule type" value="Genomic_DNA"/>
</dbReference>
<evidence type="ECO:0000256" key="4">
    <source>
        <dbReference type="ARBA" id="ARBA00023239"/>
    </source>
</evidence>
<comment type="subcellular location">
    <subcellularLocation>
        <location evidence="1">Periplasm</location>
    </subcellularLocation>
</comment>
<dbReference type="RefSeq" id="WP_186677249.1">
    <property type="nucleotide sequence ID" value="NZ_CP077093.1"/>
</dbReference>
<evidence type="ECO:0000313" key="6">
    <source>
        <dbReference type="EMBL" id="QXI30226.1"/>
    </source>
</evidence>
<evidence type="ECO:0000313" key="7">
    <source>
        <dbReference type="Proteomes" id="UP000634530"/>
    </source>
</evidence>
<keyword evidence="4" id="KW-0456">Lyase</keyword>
<dbReference type="InterPro" id="IPR012480">
    <property type="entry name" value="Hepar_II_III_C"/>
</dbReference>
<name>A0A9E6PQK9_9PSED</name>
<evidence type="ECO:0000256" key="1">
    <source>
        <dbReference type="ARBA" id="ARBA00004418"/>
    </source>
</evidence>
<keyword evidence="2" id="KW-0732">Signal</keyword>
<proteinExistence type="predicted"/>
<organism evidence="6 7">
    <name type="scientific">Pseudomonas vanderleydeniana</name>
    <dbReference type="NCBI Taxonomy" id="2745495"/>
    <lineage>
        <taxon>Bacteria</taxon>
        <taxon>Pseudomonadati</taxon>
        <taxon>Pseudomonadota</taxon>
        <taxon>Gammaproteobacteria</taxon>
        <taxon>Pseudomonadales</taxon>
        <taxon>Pseudomonadaceae</taxon>
        <taxon>Pseudomonas</taxon>
    </lineage>
</organism>
<dbReference type="PANTHER" id="PTHR39210:SF1">
    <property type="entry name" value="HEPARIN-SULFATE LYASE"/>
    <property type="match status" value="1"/>
</dbReference>
<keyword evidence="7" id="KW-1185">Reference proteome</keyword>
<dbReference type="PANTHER" id="PTHR39210">
    <property type="entry name" value="HEPARIN-SULFATE LYASE"/>
    <property type="match status" value="1"/>
</dbReference>
<dbReference type="GO" id="GO:0016829">
    <property type="term" value="F:lyase activity"/>
    <property type="evidence" value="ECO:0007669"/>
    <property type="project" value="UniProtKB-KW"/>
</dbReference>
<dbReference type="AlphaFoldDB" id="A0A9E6PQK9"/>
<evidence type="ECO:0000256" key="2">
    <source>
        <dbReference type="ARBA" id="ARBA00022729"/>
    </source>
</evidence>
<dbReference type="Gene3D" id="2.70.98.70">
    <property type="match status" value="1"/>
</dbReference>
<dbReference type="Proteomes" id="UP000634530">
    <property type="component" value="Chromosome"/>
</dbReference>
<dbReference type="KEGG" id="pvw:HU752_009830"/>
<dbReference type="InterPro" id="IPR008929">
    <property type="entry name" value="Chondroitin_lyas"/>
</dbReference>
<protein>
    <submittedName>
        <fullName evidence="6">Heparinase II/III-family protein</fullName>
    </submittedName>
</protein>
<feature type="domain" description="Heparinase II/III-like C-terminal" evidence="5">
    <location>
        <begin position="387"/>
        <end position="555"/>
    </location>
</feature>
<evidence type="ECO:0000259" key="5">
    <source>
        <dbReference type="Pfam" id="PF07940"/>
    </source>
</evidence>
<gene>
    <name evidence="6" type="ORF">HU752_009830</name>
</gene>